<keyword evidence="5" id="KW-1185">Reference proteome</keyword>
<sequence precursor="true">MKPCLLIALIVTTLCSAGKSAETNQVQVPSKGKFQIYLLMGQSNMAGRGKVGLEDTTTHPRVLLLNTNNTWELAMEPVTKDRKAGRGVGPGLAFGKSMAEKNSNVTIGLVPCAVGGTPLSRWQRGGDLYSNAVARAKVAVKDGALAGVLWHQGENDSSDKGLAESYGKRLSEMIHDFRTDVGQTNLPVVVGQIGEFLYERGPDKTPFARTVNEALKQLPGMVPHTACVESHGLDHLGDKVHFNTESQHEMGRKYAAEMLRLQAEAQ</sequence>
<evidence type="ECO:0000256" key="1">
    <source>
        <dbReference type="ARBA" id="ARBA00022801"/>
    </source>
</evidence>
<gene>
    <name evidence="4" type="ORF">Cflav_PD2399</name>
</gene>
<dbReference type="Proteomes" id="UP000003688">
    <property type="component" value="Unassembled WGS sequence"/>
</dbReference>
<reference evidence="4 5" key="1">
    <citation type="journal article" date="2011" name="J. Bacteriol.">
        <title>Genome sequence of 'Pedosphaera parvula' Ellin514, an aerobic Verrucomicrobial isolate from pasture soil.</title>
        <authorList>
            <person name="Kant R."/>
            <person name="van Passel M.W."/>
            <person name="Sangwan P."/>
            <person name="Palva A."/>
            <person name="Lucas S."/>
            <person name="Copeland A."/>
            <person name="Lapidus A."/>
            <person name="Glavina Del Rio T."/>
            <person name="Dalin E."/>
            <person name="Tice H."/>
            <person name="Bruce D."/>
            <person name="Goodwin L."/>
            <person name="Pitluck S."/>
            <person name="Chertkov O."/>
            <person name="Larimer F.W."/>
            <person name="Land M.L."/>
            <person name="Hauser L."/>
            <person name="Brettin T.S."/>
            <person name="Detter J.C."/>
            <person name="Han S."/>
            <person name="de Vos W.M."/>
            <person name="Janssen P.H."/>
            <person name="Smidt H."/>
        </authorList>
    </citation>
    <scope>NUCLEOTIDE SEQUENCE [LARGE SCALE GENOMIC DNA]</scope>
    <source>
        <strain evidence="4 5">Ellin514</strain>
    </source>
</reference>
<dbReference type="PANTHER" id="PTHR31988:SF19">
    <property type="entry name" value="9-O-ACETYL-N-ACETYLNEURAMINIC ACID DEACETYLASE-RELATED"/>
    <property type="match status" value="1"/>
</dbReference>
<dbReference type="GO" id="GO:0016788">
    <property type="term" value="F:hydrolase activity, acting on ester bonds"/>
    <property type="evidence" value="ECO:0007669"/>
    <property type="project" value="UniProtKB-ARBA"/>
</dbReference>
<feature type="signal peptide" evidence="2">
    <location>
        <begin position="1"/>
        <end position="21"/>
    </location>
</feature>
<comment type="caution">
    <text evidence="4">The sequence shown here is derived from an EMBL/GenBank/DDBJ whole genome shotgun (WGS) entry which is preliminary data.</text>
</comment>
<dbReference type="OrthoDB" id="9795554at2"/>
<dbReference type="RefSeq" id="WP_007416776.1">
    <property type="nucleotide sequence ID" value="NZ_ABOX02000031.1"/>
</dbReference>
<organism evidence="4 5">
    <name type="scientific">Pedosphaera parvula (strain Ellin514)</name>
    <dbReference type="NCBI Taxonomy" id="320771"/>
    <lineage>
        <taxon>Bacteria</taxon>
        <taxon>Pseudomonadati</taxon>
        <taxon>Verrucomicrobiota</taxon>
        <taxon>Pedosphaerae</taxon>
        <taxon>Pedosphaerales</taxon>
        <taxon>Pedosphaeraceae</taxon>
        <taxon>Pedosphaera</taxon>
    </lineage>
</organism>
<name>B9XLT7_PEDPL</name>
<evidence type="ECO:0000256" key="2">
    <source>
        <dbReference type="SAM" id="SignalP"/>
    </source>
</evidence>
<evidence type="ECO:0000313" key="5">
    <source>
        <dbReference type="Proteomes" id="UP000003688"/>
    </source>
</evidence>
<accession>B9XLT7</accession>
<proteinExistence type="predicted"/>
<evidence type="ECO:0000313" key="4">
    <source>
        <dbReference type="EMBL" id="EEF59194.1"/>
    </source>
</evidence>
<dbReference type="InterPro" id="IPR036514">
    <property type="entry name" value="SGNH_hydro_sf"/>
</dbReference>
<keyword evidence="1" id="KW-0378">Hydrolase</keyword>
<dbReference type="AlphaFoldDB" id="B9XLT7"/>
<dbReference type="InterPro" id="IPR052940">
    <property type="entry name" value="Carb_Esterase_6"/>
</dbReference>
<evidence type="ECO:0000259" key="3">
    <source>
        <dbReference type="Pfam" id="PF03629"/>
    </source>
</evidence>
<dbReference type="Pfam" id="PF03629">
    <property type="entry name" value="SASA"/>
    <property type="match status" value="1"/>
</dbReference>
<protein>
    <recommendedName>
        <fullName evidence="3">Sialate O-acetylesterase domain-containing protein</fullName>
    </recommendedName>
</protein>
<feature type="chain" id="PRO_5002895041" description="Sialate O-acetylesterase domain-containing protein" evidence="2">
    <location>
        <begin position="22"/>
        <end position="266"/>
    </location>
</feature>
<dbReference type="STRING" id="320771.Cflav_PD2399"/>
<dbReference type="SUPFAM" id="SSF52266">
    <property type="entry name" value="SGNH hydrolase"/>
    <property type="match status" value="1"/>
</dbReference>
<feature type="domain" description="Sialate O-acetylesterase" evidence="3">
    <location>
        <begin position="34"/>
        <end position="259"/>
    </location>
</feature>
<dbReference type="PANTHER" id="PTHR31988">
    <property type="entry name" value="ESTERASE, PUTATIVE (DUF303)-RELATED"/>
    <property type="match status" value="1"/>
</dbReference>
<dbReference type="Gene3D" id="3.40.50.1110">
    <property type="entry name" value="SGNH hydrolase"/>
    <property type="match status" value="1"/>
</dbReference>
<dbReference type="EMBL" id="ABOX02000031">
    <property type="protein sequence ID" value="EEF59194.1"/>
    <property type="molecule type" value="Genomic_DNA"/>
</dbReference>
<dbReference type="InterPro" id="IPR005181">
    <property type="entry name" value="SASA"/>
</dbReference>
<keyword evidence="2" id="KW-0732">Signal</keyword>